<evidence type="ECO:0000256" key="1">
    <source>
        <dbReference type="SAM" id="Phobius"/>
    </source>
</evidence>
<dbReference type="RefSeq" id="WP_066049626.1">
    <property type="nucleotide sequence ID" value="NZ_CP014223.1"/>
</dbReference>
<dbReference type="NCBIfam" id="TIGR03732">
    <property type="entry name" value="lanti_perm_MutE"/>
    <property type="match status" value="1"/>
</dbReference>
<feature type="transmembrane region" description="Helical" evidence="1">
    <location>
        <begin position="151"/>
        <end position="178"/>
    </location>
</feature>
<reference evidence="4" key="2">
    <citation type="submission" date="2016-01" db="EMBL/GenBank/DDBJ databases">
        <authorList>
            <person name="Poehlein A."/>
            <person name="Schlien K."/>
            <person name="Gottschalk G."/>
            <person name="Buckel W."/>
            <person name="Daniel R."/>
        </authorList>
    </citation>
    <scope>NUCLEOTIDE SEQUENCE [LARGE SCALE GENOMIC DNA]</scope>
    <source>
        <strain evidence="4">X2</strain>
    </source>
</reference>
<evidence type="ECO:0000313" key="3">
    <source>
        <dbReference type="EMBL" id="SHE62360.1"/>
    </source>
</evidence>
<reference evidence="2 4" key="1">
    <citation type="journal article" date="2016" name="Genome Announc.">
        <title>Complete Genome Sequence of the Amino Acid-Fermenting Clostridium propionicum X2 (DSM 1682).</title>
        <authorList>
            <person name="Poehlein A."/>
            <person name="Schlien K."/>
            <person name="Chowdhury N.P."/>
            <person name="Gottschalk G."/>
            <person name="Buckel W."/>
            <person name="Daniel R."/>
        </authorList>
    </citation>
    <scope>NUCLEOTIDE SEQUENCE [LARGE SCALE GENOMIC DNA]</scope>
    <source>
        <strain evidence="2 4">X2</strain>
    </source>
</reference>
<keyword evidence="1" id="KW-0812">Transmembrane</keyword>
<feature type="transmembrane region" description="Helical" evidence="1">
    <location>
        <begin position="86"/>
        <end position="109"/>
    </location>
</feature>
<dbReference type="Proteomes" id="UP000184204">
    <property type="component" value="Unassembled WGS sequence"/>
</dbReference>
<name>A0A0X1U7Z4_ANAPI</name>
<sequence length="241" mass="27195">MANYLKAEFLKQKHQFSLKLLWLSPLVAVALVIILMGGQYFVEGAFNWWYTMILPGTLSMIIAFTVSAEKKHNHHGLFSVSIDKKLLWISQLIMNTILLLSANLIFFMILSLVGIAIGVSIPFLNCFIGSFVLFVTFAWQIPFFMFISEKIGSFFSIMLSLLCNMGFGIFFAATRLWYVPFAIPARLMCPIIKVQPNGLPLGAGNHLGDSSVIFMGIMITVALYMLFSAITTLWFHQREVK</sequence>
<reference evidence="5" key="4">
    <citation type="submission" date="2016-11" db="EMBL/GenBank/DDBJ databases">
        <authorList>
            <person name="Jaros S."/>
            <person name="Januszkiewicz K."/>
            <person name="Wedrychowicz H."/>
        </authorList>
    </citation>
    <scope>NUCLEOTIDE SEQUENCE [LARGE SCALE GENOMIC DNA]</scope>
    <source>
        <strain evidence="5">DSM 1682</strain>
    </source>
</reference>
<dbReference type="InterPro" id="IPR021205">
    <property type="entry name" value="Lanti_perm_SpaE/MutE/EpiE-like"/>
</dbReference>
<accession>A0A0X1U7Z4</accession>
<gene>
    <name evidence="2" type="ORF">CPRO_14610</name>
    <name evidence="3" type="ORF">SAMN02745151_01272</name>
</gene>
<dbReference type="EMBL" id="CP014223">
    <property type="protein sequence ID" value="AMJ41054.1"/>
    <property type="molecule type" value="Genomic_DNA"/>
</dbReference>
<dbReference type="CDD" id="cd21807">
    <property type="entry name" value="ABC-2_lan_permease_MutE_EpiE-like"/>
    <property type="match status" value="1"/>
</dbReference>
<feature type="transmembrane region" description="Helical" evidence="1">
    <location>
        <begin position="48"/>
        <end position="66"/>
    </location>
</feature>
<keyword evidence="1" id="KW-1133">Transmembrane helix</keyword>
<evidence type="ECO:0000313" key="4">
    <source>
        <dbReference type="Proteomes" id="UP000068026"/>
    </source>
</evidence>
<evidence type="ECO:0000313" key="2">
    <source>
        <dbReference type="EMBL" id="AMJ41054.1"/>
    </source>
</evidence>
<keyword evidence="1" id="KW-0472">Membrane</keyword>
<dbReference type="Proteomes" id="UP000068026">
    <property type="component" value="Chromosome"/>
</dbReference>
<dbReference type="KEGG" id="cpro:CPRO_14610"/>
<feature type="transmembrane region" description="Helical" evidence="1">
    <location>
        <begin position="20"/>
        <end position="42"/>
    </location>
</feature>
<dbReference type="OrthoDB" id="9776525at2"/>
<keyword evidence="4" id="KW-1185">Reference proteome</keyword>
<organism evidence="3 5">
    <name type="scientific">Anaerotignum propionicum DSM 1682</name>
    <dbReference type="NCBI Taxonomy" id="991789"/>
    <lineage>
        <taxon>Bacteria</taxon>
        <taxon>Bacillati</taxon>
        <taxon>Bacillota</taxon>
        <taxon>Clostridia</taxon>
        <taxon>Lachnospirales</taxon>
        <taxon>Anaerotignaceae</taxon>
        <taxon>Anaerotignum</taxon>
    </lineage>
</organism>
<feature type="transmembrane region" description="Helical" evidence="1">
    <location>
        <begin position="115"/>
        <end position="139"/>
    </location>
</feature>
<dbReference type="AlphaFoldDB" id="A0A0X1U7Z4"/>
<dbReference type="EMBL" id="FQUA01000004">
    <property type="protein sequence ID" value="SHE62360.1"/>
    <property type="molecule type" value="Genomic_DNA"/>
</dbReference>
<feature type="transmembrane region" description="Helical" evidence="1">
    <location>
        <begin position="212"/>
        <end position="235"/>
    </location>
</feature>
<protein>
    <submittedName>
        <fullName evidence="2">ABC-2 family transporter protein</fullName>
    </submittedName>
    <submittedName>
        <fullName evidence="3">ABC-2 type transport system permease protein</fullName>
    </submittedName>
</protein>
<proteinExistence type="predicted"/>
<evidence type="ECO:0000313" key="5">
    <source>
        <dbReference type="Proteomes" id="UP000184204"/>
    </source>
</evidence>
<reference evidence="3" key="3">
    <citation type="submission" date="2016-11" db="EMBL/GenBank/DDBJ databases">
        <authorList>
            <person name="Varghese N."/>
            <person name="Submissions S."/>
        </authorList>
    </citation>
    <scope>NUCLEOTIDE SEQUENCE</scope>
    <source>
        <strain evidence="3">DSM 1682</strain>
    </source>
</reference>